<dbReference type="EMBL" id="JBJXBP010000001">
    <property type="protein sequence ID" value="KAL3849240.1"/>
    <property type="molecule type" value="Genomic_DNA"/>
</dbReference>
<protein>
    <submittedName>
        <fullName evidence="1">Uncharacterized protein</fullName>
    </submittedName>
</protein>
<dbReference type="AlphaFoldDB" id="A0ABD3UJR2"/>
<gene>
    <name evidence="1" type="ORF">ACJIZ3_011122</name>
</gene>
<proteinExistence type="predicted"/>
<accession>A0ABD3UJR2</accession>
<dbReference type="PANTHER" id="PTHR37210:SF2">
    <property type="entry name" value="PROTEIN CHLOROPLAST VESICULATION"/>
    <property type="match status" value="1"/>
</dbReference>
<sequence length="138" mass="15172">MVVSISTNCCLNIFPPPPNSTSISFPISTTAEIVGNSKEIRSWKSRCVVGFTCAIIGLELGNFGAIALDSQLQTIRVQKWSDKIRACDPWRVNSLETIVPENLPRSSTRRRWEGIGLFGAAPPLKFVQKSGTKSCFNL</sequence>
<dbReference type="PANTHER" id="PTHR37210">
    <property type="entry name" value="EXPRESSED PROTEIN"/>
    <property type="match status" value="1"/>
</dbReference>
<name>A0ABD3UJR2_9LAMI</name>
<dbReference type="Proteomes" id="UP001634393">
    <property type="component" value="Unassembled WGS sequence"/>
</dbReference>
<organism evidence="1 2">
    <name type="scientific">Penstemon smallii</name>
    <dbReference type="NCBI Taxonomy" id="265156"/>
    <lineage>
        <taxon>Eukaryota</taxon>
        <taxon>Viridiplantae</taxon>
        <taxon>Streptophyta</taxon>
        <taxon>Embryophyta</taxon>
        <taxon>Tracheophyta</taxon>
        <taxon>Spermatophyta</taxon>
        <taxon>Magnoliopsida</taxon>
        <taxon>eudicotyledons</taxon>
        <taxon>Gunneridae</taxon>
        <taxon>Pentapetalae</taxon>
        <taxon>asterids</taxon>
        <taxon>lamiids</taxon>
        <taxon>Lamiales</taxon>
        <taxon>Plantaginaceae</taxon>
        <taxon>Cheloneae</taxon>
        <taxon>Penstemon</taxon>
    </lineage>
</organism>
<keyword evidence="2" id="KW-1185">Reference proteome</keyword>
<evidence type="ECO:0000313" key="1">
    <source>
        <dbReference type="EMBL" id="KAL3849240.1"/>
    </source>
</evidence>
<reference evidence="1 2" key="1">
    <citation type="submission" date="2024-12" db="EMBL/GenBank/DDBJ databases">
        <title>The unique morphological basis and parallel evolutionary history of personate flowers in Penstemon.</title>
        <authorList>
            <person name="Depatie T.H."/>
            <person name="Wessinger C.A."/>
        </authorList>
    </citation>
    <scope>NUCLEOTIDE SEQUENCE [LARGE SCALE GENOMIC DNA]</scope>
    <source>
        <strain evidence="1">WTNN_2</strain>
        <tissue evidence="1">Leaf</tissue>
    </source>
</reference>
<evidence type="ECO:0000313" key="2">
    <source>
        <dbReference type="Proteomes" id="UP001634393"/>
    </source>
</evidence>
<comment type="caution">
    <text evidence="1">The sequence shown here is derived from an EMBL/GenBank/DDBJ whole genome shotgun (WGS) entry which is preliminary data.</text>
</comment>
<dbReference type="InterPro" id="IPR053350">
    <property type="entry name" value="CV_Inducer"/>
</dbReference>